<sequence>MKGETGTLGSKAVRGRVREAMEHVSLFQVDFDLPDRFSRLLEQLDRATLRDREEDLPAR</sequence>
<name>A0ABT1C6D3_9HYPH</name>
<proteinExistence type="predicted"/>
<evidence type="ECO:0008006" key="3">
    <source>
        <dbReference type="Google" id="ProtNLM"/>
    </source>
</evidence>
<dbReference type="Proteomes" id="UP001205906">
    <property type="component" value="Unassembled WGS sequence"/>
</dbReference>
<reference evidence="1 2" key="1">
    <citation type="submission" date="2022-06" db="EMBL/GenBank/DDBJ databases">
        <title>Mesorhizobium sp. strain RP14 Genome sequencing and assembly.</title>
        <authorList>
            <person name="Kim I."/>
        </authorList>
    </citation>
    <scope>NUCLEOTIDE SEQUENCE [LARGE SCALE GENOMIC DNA]</scope>
    <source>
        <strain evidence="2">RP14(2022)</strain>
    </source>
</reference>
<organism evidence="1 2">
    <name type="scientific">Mesorhizobium liriopis</name>
    <dbReference type="NCBI Taxonomy" id="2953882"/>
    <lineage>
        <taxon>Bacteria</taxon>
        <taxon>Pseudomonadati</taxon>
        <taxon>Pseudomonadota</taxon>
        <taxon>Alphaproteobacteria</taxon>
        <taxon>Hyphomicrobiales</taxon>
        <taxon>Phyllobacteriaceae</taxon>
        <taxon>Mesorhizobium</taxon>
    </lineage>
</organism>
<evidence type="ECO:0000313" key="2">
    <source>
        <dbReference type="Proteomes" id="UP001205906"/>
    </source>
</evidence>
<dbReference type="EMBL" id="JAMXQS010000005">
    <property type="protein sequence ID" value="MCO6050385.1"/>
    <property type="molecule type" value="Genomic_DNA"/>
</dbReference>
<evidence type="ECO:0000313" key="1">
    <source>
        <dbReference type="EMBL" id="MCO6050385.1"/>
    </source>
</evidence>
<gene>
    <name evidence="1" type="ORF">NGM99_11380</name>
</gene>
<keyword evidence="2" id="KW-1185">Reference proteome</keyword>
<dbReference type="RefSeq" id="WP_252818974.1">
    <property type="nucleotide sequence ID" value="NZ_JAMXQS010000005.1"/>
</dbReference>
<comment type="caution">
    <text evidence="1">The sequence shown here is derived from an EMBL/GenBank/DDBJ whole genome shotgun (WGS) entry which is preliminary data.</text>
</comment>
<protein>
    <recommendedName>
        <fullName evidence="3">Anti-sigma factor NepR domain-containing protein</fullName>
    </recommendedName>
</protein>
<accession>A0ABT1C6D3</accession>